<feature type="chain" id="PRO_5012386152" description="Secreted protein CSS2 C-terminal domain-containing protein" evidence="1">
    <location>
        <begin position="21"/>
        <end position="216"/>
    </location>
</feature>
<dbReference type="OrthoDB" id="5059029at2759"/>
<evidence type="ECO:0000256" key="1">
    <source>
        <dbReference type="SAM" id="SignalP"/>
    </source>
</evidence>
<dbReference type="Pfam" id="PF20521">
    <property type="entry name" value="DUF6736"/>
    <property type="match status" value="1"/>
</dbReference>
<feature type="domain" description="Secreted protein CSS2 C-terminal" evidence="2">
    <location>
        <begin position="73"/>
        <end position="198"/>
    </location>
</feature>
<accession>A0A1L9WHZ3</accession>
<evidence type="ECO:0000313" key="3">
    <source>
        <dbReference type="EMBL" id="OJJ95760.1"/>
    </source>
</evidence>
<gene>
    <name evidence="3" type="ORF">ASPACDRAFT_47651</name>
</gene>
<name>A0A1L9WHZ3_ASPA1</name>
<dbReference type="VEuPathDB" id="FungiDB:ASPACDRAFT_47651"/>
<dbReference type="EMBL" id="KV878988">
    <property type="protein sequence ID" value="OJJ95760.1"/>
    <property type="molecule type" value="Genomic_DNA"/>
</dbReference>
<dbReference type="OMA" id="CLDLTHG"/>
<organism evidence="3 4">
    <name type="scientific">Aspergillus aculeatus (strain ATCC 16872 / CBS 172.66 / WB 5094)</name>
    <dbReference type="NCBI Taxonomy" id="690307"/>
    <lineage>
        <taxon>Eukaryota</taxon>
        <taxon>Fungi</taxon>
        <taxon>Dikarya</taxon>
        <taxon>Ascomycota</taxon>
        <taxon>Pezizomycotina</taxon>
        <taxon>Eurotiomycetes</taxon>
        <taxon>Eurotiomycetidae</taxon>
        <taxon>Eurotiales</taxon>
        <taxon>Aspergillaceae</taxon>
        <taxon>Aspergillus</taxon>
        <taxon>Aspergillus subgen. Circumdati</taxon>
    </lineage>
</organism>
<evidence type="ECO:0000313" key="4">
    <source>
        <dbReference type="Proteomes" id="UP000184546"/>
    </source>
</evidence>
<dbReference type="InterPro" id="IPR046624">
    <property type="entry name" value="CSS2_C"/>
</dbReference>
<feature type="signal peptide" evidence="1">
    <location>
        <begin position="1"/>
        <end position="20"/>
    </location>
</feature>
<protein>
    <recommendedName>
        <fullName evidence="2">Secreted protein CSS2 C-terminal domain-containing protein</fullName>
    </recommendedName>
</protein>
<sequence>MLLIKASILTLNLFSGLSSAQPSTPPSDGNGVQWSDGQRLPDYWFAYDLDDAEASAVPVLEAAYEQTTNTIINKLAVREPVQVCESTLSRMAQCATIAGAVFSWSAAIAGAAWAWSQHKDCSLHSGTIDGWQYEFHATGRNCDTTAQQKTIQGAIYHYLAAIEGNTVCGTQCLSLKHGGSYAGYLKFGKVGVFDSGAYCGPTLHFENCASGGVNSF</sequence>
<keyword evidence="1" id="KW-0732">Signal</keyword>
<dbReference type="Proteomes" id="UP000184546">
    <property type="component" value="Unassembled WGS sequence"/>
</dbReference>
<dbReference type="RefSeq" id="XP_020052100.1">
    <property type="nucleotide sequence ID" value="XM_020201994.1"/>
</dbReference>
<proteinExistence type="predicted"/>
<evidence type="ECO:0000259" key="2">
    <source>
        <dbReference type="Pfam" id="PF20521"/>
    </source>
</evidence>
<reference evidence="4" key="1">
    <citation type="journal article" date="2017" name="Genome Biol.">
        <title>Comparative genomics reveals high biological diversity and specific adaptations in the industrially and medically important fungal genus Aspergillus.</title>
        <authorList>
            <person name="de Vries R.P."/>
            <person name="Riley R."/>
            <person name="Wiebenga A."/>
            <person name="Aguilar-Osorio G."/>
            <person name="Amillis S."/>
            <person name="Uchima C.A."/>
            <person name="Anderluh G."/>
            <person name="Asadollahi M."/>
            <person name="Askin M."/>
            <person name="Barry K."/>
            <person name="Battaglia E."/>
            <person name="Bayram O."/>
            <person name="Benocci T."/>
            <person name="Braus-Stromeyer S.A."/>
            <person name="Caldana C."/>
            <person name="Canovas D."/>
            <person name="Cerqueira G.C."/>
            <person name="Chen F."/>
            <person name="Chen W."/>
            <person name="Choi C."/>
            <person name="Clum A."/>
            <person name="Dos Santos R.A."/>
            <person name="Damasio A.R."/>
            <person name="Diallinas G."/>
            <person name="Emri T."/>
            <person name="Fekete E."/>
            <person name="Flipphi M."/>
            <person name="Freyberg S."/>
            <person name="Gallo A."/>
            <person name="Gournas C."/>
            <person name="Habgood R."/>
            <person name="Hainaut M."/>
            <person name="Harispe M.L."/>
            <person name="Henrissat B."/>
            <person name="Hilden K.S."/>
            <person name="Hope R."/>
            <person name="Hossain A."/>
            <person name="Karabika E."/>
            <person name="Karaffa L."/>
            <person name="Karanyi Z."/>
            <person name="Krasevec N."/>
            <person name="Kuo A."/>
            <person name="Kusch H."/>
            <person name="LaButti K."/>
            <person name="Lagendijk E.L."/>
            <person name="Lapidus A."/>
            <person name="Levasseur A."/>
            <person name="Lindquist E."/>
            <person name="Lipzen A."/>
            <person name="Logrieco A.F."/>
            <person name="MacCabe A."/>
            <person name="Maekelae M.R."/>
            <person name="Malavazi I."/>
            <person name="Melin P."/>
            <person name="Meyer V."/>
            <person name="Mielnichuk N."/>
            <person name="Miskei M."/>
            <person name="Molnar A.P."/>
            <person name="Mule G."/>
            <person name="Ngan C.Y."/>
            <person name="Orejas M."/>
            <person name="Orosz E."/>
            <person name="Ouedraogo J.P."/>
            <person name="Overkamp K.M."/>
            <person name="Park H.-S."/>
            <person name="Perrone G."/>
            <person name="Piumi F."/>
            <person name="Punt P.J."/>
            <person name="Ram A.F."/>
            <person name="Ramon A."/>
            <person name="Rauscher S."/>
            <person name="Record E."/>
            <person name="Riano-Pachon D.M."/>
            <person name="Robert V."/>
            <person name="Roehrig J."/>
            <person name="Ruller R."/>
            <person name="Salamov A."/>
            <person name="Salih N.S."/>
            <person name="Samson R.A."/>
            <person name="Sandor E."/>
            <person name="Sanguinetti M."/>
            <person name="Schuetze T."/>
            <person name="Sepcic K."/>
            <person name="Shelest E."/>
            <person name="Sherlock G."/>
            <person name="Sophianopoulou V."/>
            <person name="Squina F.M."/>
            <person name="Sun H."/>
            <person name="Susca A."/>
            <person name="Todd R.B."/>
            <person name="Tsang A."/>
            <person name="Unkles S.E."/>
            <person name="van de Wiele N."/>
            <person name="van Rossen-Uffink D."/>
            <person name="Oliveira J.V."/>
            <person name="Vesth T.C."/>
            <person name="Visser J."/>
            <person name="Yu J.-H."/>
            <person name="Zhou M."/>
            <person name="Andersen M.R."/>
            <person name="Archer D.B."/>
            <person name="Baker S.E."/>
            <person name="Benoit I."/>
            <person name="Brakhage A.A."/>
            <person name="Braus G.H."/>
            <person name="Fischer R."/>
            <person name="Frisvad J.C."/>
            <person name="Goldman G.H."/>
            <person name="Houbraken J."/>
            <person name="Oakley B."/>
            <person name="Pocsi I."/>
            <person name="Scazzocchio C."/>
            <person name="Seiboth B."/>
            <person name="vanKuyk P.A."/>
            <person name="Wortman J."/>
            <person name="Dyer P.S."/>
            <person name="Grigoriev I.V."/>
        </authorList>
    </citation>
    <scope>NUCLEOTIDE SEQUENCE [LARGE SCALE GENOMIC DNA]</scope>
    <source>
        <strain evidence="4">ATCC 16872 / CBS 172.66 / WB 5094</strain>
    </source>
</reference>
<dbReference type="GeneID" id="30975808"/>
<keyword evidence="4" id="KW-1185">Reference proteome</keyword>
<dbReference type="AlphaFoldDB" id="A0A1L9WHZ3"/>